<dbReference type="AlphaFoldDB" id="U7QIS8"/>
<proteinExistence type="predicted"/>
<comment type="caution">
    <text evidence="1">The sequence shown here is derived from an EMBL/GenBank/DDBJ whole genome shotgun (WGS) entry which is preliminary data.</text>
</comment>
<gene>
    <name evidence="1" type="ORF">M595_2242</name>
</gene>
<accession>U7QIS8</accession>
<keyword evidence="2" id="KW-1185">Reference proteome</keyword>
<dbReference type="Pfam" id="PF19472">
    <property type="entry name" value="DUF6009"/>
    <property type="match status" value="1"/>
</dbReference>
<organism evidence="1 2">
    <name type="scientific">Lyngbya aestuarii BL J</name>
    <dbReference type="NCBI Taxonomy" id="1348334"/>
    <lineage>
        <taxon>Bacteria</taxon>
        <taxon>Bacillati</taxon>
        <taxon>Cyanobacteriota</taxon>
        <taxon>Cyanophyceae</taxon>
        <taxon>Oscillatoriophycideae</taxon>
        <taxon>Oscillatoriales</taxon>
        <taxon>Microcoleaceae</taxon>
        <taxon>Lyngbya</taxon>
    </lineage>
</organism>
<reference evidence="1 2" key="1">
    <citation type="journal article" date="2013" name="Front. Microbiol.">
        <title>Comparative genomic analyses of the cyanobacterium, Lyngbya aestuarii BL J, a powerful hydrogen producer.</title>
        <authorList>
            <person name="Kothari A."/>
            <person name="Vaughn M."/>
            <person name="Garcia-Pichel F."/>
        </authorList>
    </citation>
    <scope>NUCLEOTIDE SEQUENCE [LARGE SCALE GENOMIC DNA]</scope>
    <source>
        <strain evidence="1 2">BL J</strain>
    </source>
</reference>
<dbReference type="EMBL" id="AUZM01000017">
    <property type="protein sequence ID" value="ERT07798.1"/>
    <property type="molecule type" value="Genomic_DNA"/>
</dbReference>
<sequence length="190" mass="21898">MKSKDKKMIFFKLEDLKPEAKIVWLKDMSQYPWVREGMTDFTSKEGISKSRQSKIEMDCELVGYAELEEDAPPSFIDSATGRKYYKRRIFTLRNGDYKNYSDGSYPSEAVESETVEPKVKGLSPGKKAQIAVRIPRSLLQKLNRYIQIMEMSQTEVVVSALSKYLDSPEDVPLIERIVKIEERLAQLEGQ</sequence>
<protein>
    <submittedName>
        <fullName evidence="1">Uncharacterized protein</fullName>
    </submittedName>
</protein>
<name>U7QIS8_9CYAN</name>
<dbReference type="Proteomes" id="UP000017127">
    <property type="component" value="Unassembled WGS sequence"/>
</dbReference>
<dbReference type="InterPro" id="IPR046051">
    <property type="entry name" value="DUF6009"/>
</dbReference>
<evidence type="ECO:0000313" key="2">
    <source>
        <dbReference type="Proteomes" id="UP000017127"/>
    </source>
</evidence>
<evidence type="ECO:0000313" key="1">
    <source>
        <dbReference type="EMBL" id="ERT07798.1"/>
    </source>
</evidence>